<organism evidence="2 3">
    <name type="scientific">Vagococcus vulneris</name>
    <dbReference type="NCBI Taxonomy" id="1977869"/>
    <lineage>
        <taxon>Bacteria</taxon>
        <taxon>Bacillati</taxon>
        <taxon>Bacillota</taxon>
        <taxon>Bacilli</taxon>
        <taxon>Lactobacillales</taxon>
        <taxon>Enterococcaceae</taxon>
        <taxon>Vagococcus</taxon>
    </lineage>
</organism>
<dbReference type="RefSeq" id="WP_125982819.1">
    <property type="nucleotide sequence ID" value="NZ_NGJS01000001.1"/>
</dbReference>
<sequence length="390" mass="44833">MTYFKSECLNFFTNKNNIAVYIILLAFSLFYWLSIEKQYESKEISTKNEIQARVDVRDKFLKSIPADEPRELMHPSVVEVLNTWPPIVEAEKARLDALNKKDYVKYAAATVEWYQLEPNFINKKYFIYGNYYADLDATFGRHSNELRLSKISQNNRPVTLNEINDKTSAQSIVRSLNYWLPLIIMLATLFLSMDLLSKDREHKTIYSLLPISNVRRIIIKGFVCFVGVLLSCIPLSIGFIGIGLQNGFGSLDFPEVMLYKNSAAIITIKQFLVYGMMYLLLWIFILIMLSIIINLFIKNNVLALLVLLTIPFGELLYNRVGYGDIHPYISWLPTTYTRVGEVLSGYRGMYLVSKIDLQMTGLKVLSVTACCVFIILILSAYSKPIVRMED</sequence>
<evidence type="ECO:0000256" key="1">
    <source>
        <dbReference type="SAM" id="Phobius"/>
    </source>
</evidence>
<accession>A0A430A207</accession>
<keyword evidence="1" id="KW-0472">Membrane</keyword>
<feature type="transmembrane region" description="Helical" evidence="1">
    <location>
        <begin position="264"/>
        <end position="289"/>
    </location>
</feature>
<keyword evidence="1" id="KW-0812">Transmembrane</keyword>
<dbReference type="OrthoDB" id="2320684at2"/>
<gene>
    <name evidence="2" type="ORF">CBF37_00330</name>
</gene>
<reference evidence="2 3" key="1">
    <citation type="submission" date="2017-05" db="EMBL/GenBank/DDBJ databases">
        <title>Vagococcus spp. assemblies.</title>
        <authorList>
            <person name="Gulvik C.A."/>
        </authorList>
    </citation>
    <scope>NUCLEOTIDE SEQUENCE [LARGE SCALE GENOMIC DNA]</scope>
    <source>
        <strain evidence="2 3">SS1995</strain>
    </source>
</reference>
<feature type="transmembrane region" description="Helical" evidence="1">
    <location>
        <begin position="301"/>
        <end position="317"/>
    </location>
</feature>
<comment type="caution">
    <text evidence="2">The sequence shown here is derived from an EMBL/GenBank/DDBJ whole genome shotgun (WGS) entry which is preliminary data.</text>
</comment>
<name>A0A430A207_9ENTE</name>
<feature type="transmembrane region" description="Helical" evidence="1">
    <location>
        <begin position="361"/>
        <end position="381"/>
    </location>
</feature>
<keyword evidence="3" id="KW-1185">Reference proteome</keyword>
<keyword evidence="1" id="KW-1133">Transmembrane helix</keyword>
<proteinExistence type="predicted"/>
<dbReference type="Proteomes" id="UP000287857">
    <property type="component" value="Unassembled WGS sequence"/>
</dbReference>
<protein>
    <submittedName>
        <fullName evidence="2">Uncharacterized protein</fullName>
    </submittedName>
</protein>
<dbReference type="AlphaFoldDB" id="A0A430A207"/>
<feature type="transmembrane region" description="Helical" evidence="1">
    <location>
        <begin position="18"/>
        <end position="35"/>
    </location>
</feature>
<feature type="transmembrane region" description="Helical" evidence="1">
    <location>
        <begin position="217"/>
        <end position="244"/>
    </location>
</feature>
<dbReference type="EMBL" id="NGJS01000001">
    <property type="protein sequence ID" value="RSU00494.1"/>
    <property type="molecule type" value="Genomic_DNA"/>
</dbReference>
<evidence type="ECO:0000313" key="2">
    <source>
        <dbReference type="EMBL" id="RSU00494.1"/>
    </source>
</evidence>
<evidence type="ECO:0000313" key="3">
    <source>
        <dbReference type="Proteomes" id="UP000287857"/>
    </source>
</evidence>